<reference evidence="2" key="1">
    <citation type="submission" date="2023-01" db="EMBL/GenBank/DDBJ databases">
        <title>Colletotrichum chrysophilum M932 genome sequence.</title>
        <authorList>
            <person name="Baroncelli R."/>
        </authorList>
    </citation>
    <scope>NUCLEOTIDE SEQUENCE</scope>
    <source>
        <strain evidence="2">M932</strain>
    </source>
</reference>
<organism evidence="2 3">
    <name type="scientific">Colletotrichum chrysophilum</name>
    <dbReference type="NCBI Taxonomy" id="1836956"/>
    <lineage>
        <taxon>Eukaryota</taxon>
        <taxon>Fungi</taxon>
        <taxon>Dikarya</taxon>
        <taxon>Ascomycota</taxon>
        <taxon>Pezizomycotina</taxon>
        <taxon>Sordariomycetes</taxon>
        <taxon>Hypocreomycetidae</taxon>
        <taxon>Glomerellales</taxon>
        <taxon>Glomerellaceae</taxon>
        <taxon>Colletotrichum</taxon>
        <taxon>Colletotrichum gloeosporioides species complex</taxon>
    </lineage>
</organism>
<evidence type="ECO:0000256" key="1">
    <source>
        <dbReference type="SAM" id="MobiDB-lite"/>
    </source>
</evidence>
<dbReference type="Proteomes" id="UP001243330">
    <property type="component" value="Unassembled WGS sequence"/>
</dbReference>
<evidence type="ECO:0000313" key="3">
    <source>
        <dbReference type="Proteomes" id="UP001243330"/>
    </source>
</evidence>
<name>A0AAD9EAG1_9PEZI</name>
<accession>A0AAD9EAG1</accession>
<proteinExistence type="predicted"/>
<comment type="caution">
    <text evidence="2">The sequence shown here is derived from an EMBL/GenBank/DDBJ whole genome shotgun (WGS) entry which is preliminary data.</text>
</comment>
<protein>
    <submittedName>
        <fullName evidence="2">Uncharacterized protein</fullName>
    </submittedName>
</protein>
<keyword evidence="3" id="KW-1185">Reference proteome</keyword>
<feature type="region of interest" description="Disordered" evidence="1">
    <location>
        <begin position="60"/>
        <end position="80"/>
    </location>
</feature>
<evidence type="ECO:0000313" key="2">
    <source>
        <dbReference type="EMBL" id="KAK1837976.1"/>
    </source>
</evidence>
<dbReference type="EMBL" id="JAQOWY010000943">
    <property type="protein sequence ID" value="KAK1837976.1"/>
    <property type="molecule type" value="Genomic_DNA"/>
</dbReference>
<sequence length="104" mass="11492">MDPTTTLFTFMLFTPRPITLYTHVSPNPTTTACSRPAKLAPVPLLPPSIMSPTATFRELRQTPAKAKRHRRPWSAPCPLSGEDRYKGHPGLMLGVSLAADCMHH</sequence>
<gene>
    <name evidence="2" type="ORF">CCHR01_19400</name>
</gene>
<dbReference type="AlphaFoldDB" id="A0AAD9EAG1"/>